<dbReference type="PANTHER" id="PTHR30290:SF9">
    <property type="entry name" value="OLIGOPEPTIDE-BINDING PROTEIN APPA"/>
    <property type="match status" value="1"/>
</dbReference>
<evidence type="ECO:0000256" key="2">
    <source>
        <dbReference type="ARBA" id="ARBA00022448"/>
    </source>
</evidence>
<organism evidence="6 7">
    <name type="scientific">Sneathia sanguinegens</name>
    <dbReference type="NCBI Taxonomy" id="40543"/>
    <lineage>
        <taxon>Bacteria</taxon>
        <taxon>Fusobacteriati</taxon>
        <taxon>Fusobacteriota</taxon>
        <taxon>Fusobacteriia</taxon>
        <taxon>Fusobacteriales</taxon>
        <taxon>Leptotrichiaceae</taxon>
        <taxon>Sneathia</taxon>
    </lineage>
</organism>
<dbReference type="PIRSF" id="PIRSF002741">
    <property type="entry name" value="MppA"/>
    <property type="match status" value="1"/>
</dbReference>
<sequence length="527" mass="60637">MKKIISYIMLLFTLFSCGVASKNADTFELAGFLVGTGDKINYYWQSGDGLMPYLLYRGLVISSSNFKEVKPDLAEKYEISKDEKTYTFTMKPNLKWSDGQALTAEDVKFSIEEALKVSLINGIFTEAFSKIEGAKDLKDEKAKDLKGVIVDKDKVTIKLTKPIGNFMNILAQFYILPKHCLEKENPLELHNSSFWSKPVTSGMYKVDKIQVGNYIELGINPNYEGTKPKIKKVVYNFVQDHTLAVQNGNEYIFQTNKPKEIQEISKIKGMKKIPVDALFYRYFIVNLAGIDGKGNSKLSDVRVRQALLYAIDKATLGNKLYPEVAKANYTAVPDGKPEELKDVNKFEFNQEKAKALLKEANYNFNDPLVITYYYKDQTSVDFMQAISYQLNQIGIKTKLVQIQSSSTPALFKQRKYDIAYKGFSSFGYESWYGEYTSNNVNFKNIYNGDTSFDALVEKLSQTSDETERNNILQQLQKLEQEKLYKLPLYTFNNYLFINENKVKIPSDVTFANTFYRYDYNFEKWELR</sequence>
<feature type="signal peptide" evidence="4">
    <location>
        <begin position="1"/>
        <end position="24"/>
    </location>
</feature>
<dbReference type="PANTHER" id="PTHR30290">
    <property type="entry name" value="PERIPLASMIC BINDING COMPONENT OF ABC TRANSPORTER"/>
    <property type="match status" value="1"/>
</dbReference>
<dbReference type="SUPFAM" id="SSF53850">
    <property type="entry name" value="Periplasmic binding protein-like II"/>
    <property type="match status" value="1"/>
</dbReference>
<comment type="caution">
    <text evidence="6">The sequence shown here is derived from an EMBL/GenBank/DDBJ whole genome shotgun (WGS) entry which is preliminary data.</text>
</comment>
<feature type="domain" description="Solute-binding protein family 5" evidence="5">
    <location>
        <begin position="68"/>
        <end position="426"/>
    </location>
</feature>
<dbReference type="InterPro" id="IPR030678">
    <property type="entry name" value="Peptide/Ni-bd"/>
</dbReference>
<evidence type="ECO:0000256" key="4">
    <source>
        <dbReference type="SAM" id="SignalP"/>
    </source>
</evidence>
<feature type="chain" id="PRO_5046115865" evidence="4">
    <location>
        <begin position="25"/>
        <end position="527"/>
    </location>
</feature>
<dbReference type="Gene3D" id="3.40.190.10">
    <property type="entry name" value="Periplasmic binding protein-like II"/>
    <property type="match status" value="1"/>
</dbReference>
<evidence type="ECO:0000256" key="3">
    <source>
        <dbReference type="ARBA" id="ARBA00022729"/>
    </source>
</evidence>
<dbReference type="Pfam" id="PF00496">
    <property type="entry name" value="SBP_bac_5"/>
    <property type="match status" value="1"/>
</dbReference>
<dbReference type="Proteomes" id="UP001225134">
    <property type="component" value="Unassembled WGS sequence"/>
</dbReference>
<evidence type="ECO:0000259" key="5">
    <source>
        <dbReference type="Pfam" id="PF00496"/>
    </source>
</evidence>
<dbReference type="CDD" id="cd00995">
    <property type="entry name" value="PBP2_NikA_DppA_OppA_like"/>
    <property type="match status" value="1"/>
</dbReference>
<proteinExistence type="inferred from homology"/>
<dbReference type="PROSITE" id="PS51257">
    <property type="entry name" value="PROKAR_LIPOPROTEIN"/>
    <property type="match status" value="1"/>
</dbReference>
<comment type="similarity">
    <text evidence="1">Belongs to the bacterial solute-binding protein 5 family.</text>
</comment>
<dbReference type="EMBL" id="JASSPP010000002">
    <property type="protein sequence ID" value="MDK9580317.1"/>
    <property type="molecule type" value="Genomic_DNA"/>
</dbReference>
<keyword evidence="3 4" id="KW-0732">Signal</keyword>
<gene>
    <name evidence="6" type="ORF">QQA45_02125</name>
</gene>
<dbReference type="InterPro" id="IPR000914">
    <property type="entry name" value="SBP_5_dom"/>
</dbReference>
<dbReference type="Gene3D" id="3.10.105.10">
    <property type="entry name" value="Dipeptide-binding Protein, Domain 3"/>
    <property type="match status" value="1"/>
</dbReference>
<name>A0ABT7HJV3_9FUSO</name>
<evidence type="ECO:0000313" key="6">
    <source>
        <dbReference type="EMBL" id="MDK9580317.1"/>
    </source>
</evidence>
<dbReference type="RefSeq" id="WP_285152680.1">
    <property type="nucleotide sequence ID" value="NZ_JASSPP010000002.1"/>
</dbReference>
<evidence type="ECO:0000313" key="7">
    <source>
        <dbReference type="Proteomes" id="UP001225134"/>
    </source>
</evidence>
<keyword evidence="7" id="KW-1185">Reference proteome</keyword>
<protein>
    <submittedName>
        <fullName evidence="6">ABC transporter substrate-binding protein</fullName>
    </submittedName>
</protein>
<dbReference type="InterPro" id="IPR039424">
    <property type="entry name" value="SBP_5"/>
</dbReference>
<evidence type="ECO:0000256" key="1">
    <source>
        <dbReference type="ARBA" id="ARBA00005695"/>
    </source>
</evidence>
<keyword evidence="2" id="KW-0813">Transport</keyword>
<reference evidence="6 7" key="1">
    <citation type="submission" date="2023-06" db="EMBL/GenBank/DDBJ databases">
        <title>Antibody response to the Sneathia vaginalis cytopathogenic toxin A during pregnancy.</title>
        <authorList>
            <person name="Mccoy Z.T."/>
            <person name="Serrano M.G."/>
            <person name="Spaine K."/>
            <person name="Edwards D.J."/>
            <person name="Buck G.A."/>
            <person name="Jefferson K."/>
        </authorList>
    </citation>
    <scope>NUCLEOTIDE SEQUENCE [LARGE SCALE GENOMIC DNA]</scope>
    <source>
        <strain evidence="6 7">CCUG 42621</strain>
    </source>
</reference>
<accession>A0ABT7HJV3</accession>